<feature type="compositionally biased region" description="Acidic residues" evidence="5">
    <location>
        <begin position="41"/>
        <end position="57"/>
    </location>
</feature>
<keyword evidence="6" id="KW-0732">Signal</keyword>
<evidence type="ECO:0000256" key="4">
    <source>
        <dbReference type="RuleBase" id="RU003357"/>
    </source>
</evidence>
<proteinExistence type="inferred from homology"/>
<feature type="chain" id="PRO_5016779595" evidence="6">
    <location>
        <begin position="38"/>
        <end position="1149"/>
    </location>
</feature>
<feature type="region of interest" description="Disordered" evidence="5">
    <location>
        <begin position="39"/>
        <end position="59"/>
    </location>
</feature>
<evidence type="ECO:0000256" key="3">
    <source>
        <dbReference type="ARBA" id="ARBA00023237"/>
    </source>
</evidence>
<keyword evidence="10" id="KW-1185">Reference proteome</keyword>
<evidence type="ECO:0000259" key="8">
    <source>
        <dbReference type="Pfam" id="PF07715"/>
    </source>
</evidence>
<evidence type="ECO:0000259" key="7">
    <source>
        <dbReference type="Pfam" id="PF00593"/>
    </source>
</evidence>
<comment type="similarity">
    <text evidence="4">Belongs to the TonB-dependent receptor family.</text>
</comment>
<name>A0A371RFX4_9PROT</name>
<keyword evidence="2 4" id="KW-0472">Membrane</keyword>
<dbReference type="PANTHER" id="PTHR47234:SF2">
    <property type="entry name" value="TONB-DEPENDENT RECEPTOR"/>
    <property type="match status" value="1"/>
</dbReference>
<dbReference type="Pfam" id="PF07715">
    <property type="entry name" value="Plug"/>
    <property type="match status" value="1"/>
</dbReference>
<dbReference type="InterPro" id="IPR000531">
    <property type="entry name" value="Beta-barrel_TonB"/>
</dbReference>
<dbReference type="SUPFAM" id="SSF56935">
    <property type="entry name" value="Porins"/>
    <property type="match status" value="1"/>
</dbReference>
<dbReference type="InterPro" id="IPR037066">
    <property type="entry name" value="Plug_dom_sf"/>
</dbReference>
<sequence>MTNTYENDDLRRFAPGFRALLIGGASALAIAMTPAYAQDTSSDDVDTIDEADEDDSGDDKVVVTGSRLRSDTFTSISPLQVITTDDSLDVGLIDPAAILQQSEAAAGQQIDSTFQGFVLDNGPGSETINLRGLGASRTLILINGRRMAPAGVEGAPGQPSINLLPGSLIERYDLLLDGASSVYGSDAVAGVGNVILKRDFEGLELFASGDYNVEGAGHDYTLSAAWGKNTDRGFFGIGAEYEYTDEVTFADRDFLAGCDTHYEITESGQIRTIDVATALDYEDRTGGLVTSKTGPCKASGLAGRTFEAGSPAFGSAYFIDGFSNLNVGNFNESSLYSVPVDGDGDGIADVYFPDFALNGNDLETSLYPEQKQYSVMAYGEYTLEGEMNLTPFFEALWVRREVESDSGAPQLFPYVPANSPFNICNPAATAVGGTDCGLGEDSLLTNPNYIAAFQAYYNGGPGSANCFGLPAAACLPANFGLLNGPVGAIVTEPIVGVNGDRDNVEVSIEQLRLVGGVRGDLPFLNFGSLNDWGFETSLVYSRSDGKSSRMGIRDDRLAFALGWDPTVDFNGNGGTDDVATNNISTLVELPGGACDPTGAANPSALTAEITAGCVPVNLYAPSLYGQIQGDFATQAERDYIFDSRDFDTVVEQTLFNAFITGNVFELPAGDVGVVAGVEYRIDEIDSQPDNIAAQGLFFGFFSDLGAVGEKWTREAFFEVAVPVLANKPLVQSLDLTGSARWTEDEFYGSAWTYSVKGGWRPFDSLLVKGSIGTSFRAPNLRENFLLGSTGFNGVTDPCAVPDAAYNGITGMYDAGLDDRDQSILDNCIREGRDPTRVGTLPGDPNVIRTPSVEISNGGVTDISEETSNSYTAGFSFEQPWFESFDLNVGVSYYDIEIEDSIIEPGNQFIVNDCFTRQDGTRSPFCDRITYDPLSSMQRGLIATLDAGFINQDKETVTGLDYNLRFSKEFTAWDQPMDFGFNLRANQLKERETIFVGDDLTVAKSEFDGEFGFPEWTATGTFTLDVSDYRFTWQTRYIGDVSQDVDGIDEFSDGLDSQGTGFFGDTCAGPDFGDELCRDVGFADAWYEHAASIRYRGDTWTVRAGVSNVFDKAPPLVDSNEVFAISNTPIGNGYALDGREFFLTVSKDFN</sequence>
<feature type="signal peptide" evidence="6">
    <location>
        <begin position="1"/>
        <end position="37"/>
    </location>
</feature>
<feature type="domain" description="TonB-dependent receptor plug" evidence="8">
    <location>
        <begin position="81"/>
        <end position="191"/>
    </location>
</feature>
<dbReference type="EMBL" id="QUQO01000001">
    <property type="protein sequence ID" value="RFB04336.1"/>
    <property type="molecule type" value="Genomic_DNA"/>
</dbReference>
<protein>
    <submittedName>
        <fullName evidence="9">TonB-dependent receptor</fullName>
    </submittedName>
</protein>
<dbReference type="InterPro" id="IPR036942">
    <property type="entry name" value="Beta-barrel_TonB_sf"/>
</dbReference>
<dbReference type="Pfam" id="PF00593">
    <property type="entry name" value="TonB_dep_Rec_b-barrel"/>
    <property type="match status" value="1"/>
</dbReference>
<comment type="subcellular location">
    <subcellularLocation>
        <location evidence="1 4">Cell outer membrane</location>
    </subcellularLocation>
</comment>
<organism evidence="9 10">
    <name type="scientific">Parvularcula marina</name>
    <dbReference type="NCBI Taxonomy" id="2292771"/>
    <lineage>
        <taxon>Bacteria</taxon>
        <taxon>Pseudomonadati</taxon>
        <taxon>Pseudomonadota</taxon>
        <taxon>Alphaproteobacteria</taxon>
        <taxon>Parvularculales</taxon>
        <taxon>Parvularculaceae</taxon>
        <taxon>Parvularcula</taxon>
    </lineage>
</organism>
<keyword evidence="9" id="KW-0675">Receptor</keyword>
<dbReference type="PANTHER" id="PTHR47234">
    <property type="match status" value="1"/>
</dbReference>
<reference evidence="9 10" key="1">
    <citation type="submission" date="2018-08" db="EMBL/GenBank/DDBJ databases">
        <title>Parvularcula sp. SM1705, isolated from surface water of the South Sea China.</title>
        <authorList>
            <person name="Sun L."/>
        </authorList>
    </citation>
    <scope>NUCLEOTIDE SEQUENCE [LARGE SCALE GENOMIC DNA]</scope>
    <source>
        <strain evidence="9 10">SM1705</strain>
    </source>
</reference>
<gene>
    <name evidence="9" type="ORF">DX908_02975</name>
</gene>
<dbReference type="OrthoDB" id="7051241at2"/>
<evidence type="ECO:0000256" key="2">
    <source>
        <dbReference type="ARBA" id="ARBA00023136"/>
    </source>
</evidence>
<comment type="caution">
    <text evidence="9">The sequence shown here is derived from an EMBL/GenBank/DDBJ whole genome shotgun (WGS) entry which is preliminary data.</text>
</comment>
<dbReference type="Proteomes" id="UP000264589">
    <property type="component" value="Unassembled WGS sequence"/>
</dbReference>
<accession>A0A371RFX4</accession>
<keyword evidence="3" id="KW-0998">Cell outer membrane</keyword>
<dbReference type="GO" id="GO:0009279">
    <property type="term" value="C:cell outer membrane"/>
    <property type="evidence" value="ECO:0007669"/>
    <property type="project" value="UniProtKB-SubCell"/>
</dbReference>
<evidence type="ECO:0000256" key="6">
    <source>
        <dbReference type="SAM" id="SignalP"/>
    </source>
</evidence>
<dbReference type="RefSeq" id="WP_116390965.1">
    <property type="nucleotide sequence ID" value="NZ_CAXQPM010000026.1"/>
</dbReference>
<keyword evidence="4" id="KW-0798">TonB box</keyword>
<dbReference type="InParanoid" id="A0A371RFX4"/>
<evidence type="ECO:0000313" key="10">
    <source>
        <dbReference type="Proteomes" id="UP000264589"/>
    </source>
</evidence>
<dbReference type="Gene3D" id="2.170.130.10">
    <property type="entry name" value="TonB-dependent receptor, plug domain"/>
    <property type="match status" value="1"/>
</dbReference>
<dbReference type="AlphaFoldDB" id="A0A371RFX4"/>
<evidence type="ECO:0000256" key="1">
    <source>
        <dbReference type="ARBA" id="ARBA00004442"/>
    </source>
</evidence>
<evidence type="ECO:0000256" key="5">
    <source>
        <dbReference type="SAM" id="MobiDB-lite"/>
    </source>
</evidence>
<dbReference type="InterPro" id="IPR012910">
    <property type="entry name" value="Plug_dom"/>
</dbReference>
<evidence type="ECO:0000313" key="9">
    <source>
        <dbReference type="EMBL" id="RFB04336.1"/>
    </source>
</evidence>
<feature type="domain" description="TonB-dependent receptor-like beta-barrel" evidence="7">
    <location>
        <begin position="539"/>
        <end position="1108"/>
    </location>
</feature>
<dbReference type="Gene3D" id="2.40.170.20">
    <property type="entry name" value="TonB-dependent receptor, beta-barrel domain"/>
    <property type="match status" value="1"/>
</dbReference>